<proteinExistence type="predicted"/>
<dbReference type="Pfam" id="PF13649">
    <property type="entry name" value="Methyltransf_25"/>
    <property type="match status" value="1"/>
</dbReference>
<sequence length="315" mass="35621">MDKEHVFFENYAGTWDRDRKENPEILSFLVKLIGLSAGDTVLDAGSGTGILLPYLHQAVTDTGRVEELDYSHRMLEQARQKFASVPGITYTEKDILKYKLPQNAYDAIVCLNFYPHIAQYKEVFIKKMTNALKQDGALIIMHDMSRNRVNAMHDQGEKTLSCVLPPVDIMATMLITAGLSVSIAMDTDSYYFIKAEKKQYIPYEQYPEPHFQEETSRQETDTSGHSHVHSHTQTKAVMNRLARISGHLEAIKRMVEEGRDCSDILIQISAVDSALVSVGKVILRDHIDHCIVDAVKDNDMEAVDNLKKAITTFIK</sequence>
<feature type="compositionally biased region" description="Basic and acidic residues" evidence="1">
    <location>
        <begin position="211"/>
        <end position="224"/>
    </location>
</feature>
<dbReference type="GO" id="GO:0045892">
    <property type="term" value="P:negative regulation of DNA-templated transcription"/>
    <property type="evidence" value="ECO:0007669"/>
    <property type="project" value="UniProtKB-ARBA"/>
</dbReference>
<dbReference type="InterPro" id="IPR038390">
    <property type="entry name" value="Metal_Tscrpt_repr_sf"/>
</dbReference>
<dbReference type="Pfam" id="PF02583">
    <property type="entry name" value="Trns_repr_metal"/>
    <property type="match status" value="1"/>
</dbReference>
<dbReference type="CDD" id="cd02440">
    <property type="entry name" value="AdoMet_MTases"/>
    <property type="match status" value="1"/>
</dbReference>
<dbReference type="GO" id="GO:0003677">
    <property type="term" value="F:DNA binding"/>
    <property type="evidence" value="ECO:0007669"/>
    <property type="project" value="InterPro"/>
</dbReference>
<dbReference type="Gene3D" id="1.20.58.1000">
    <property type="entry name" value="Metal-sensitive repressor, helix protomer"/>
    <property type="match status" value="1"/>
</dbReference>
<organism evidence="3 4">
    <name type="scientific">Megasphaera hexanoica</name>
    <dbReference type="NCBI Taxonomy" id="1675036"/>
    <lineage>
        <taxon>Bacteria</taxon>
        <taxon>Bacillati</taxon>
        <taxon>Bacillota</taxon>
        <taxon>Negativicutes</taxon>
        <taxon>Veillonellales</taxon>
        <taxon>Veillonellaceae</taxon>
        <taxon>Megasphaera</taxon>
    </lineage>
</organism>
<dbReference type="SUPFAM" id="SSF53335">
    <property type="entry name" value="S-adenosyl-L-methionine-dependent methyltransferases"/>
    <property type="match status" value="1"/>
</dbReference>
<evidence type="ECO:0000256" key="1">
    <source>
        <dbReference type="SAM" id="MobiDB-lite"/>
    </source>
</evidence>
<dbReference type="InterPro" id="IPR029063">
    <property type="entry name" value="SAM-dependent_MTases_sf"/>
</dbReference>
<dbReference type="PANTHER" id="PTHR33677:SF3">
    <property type="entry name" value="COPPER-SENSING TRANSCRIPTIONAL REPRESSOR RICR"/>
    <property type="match status" value="1"/>
</dbReference>
<dbReference type="CDD" id="cd10158">
    <property type="entry name" value="CsoR-like_DUF156_1"/>
    <property type="match status" value="1"/>
</dbReference>
<accession>A0A848BMY9</accession>
<name>A0A848BMY9_9FIRM</name>
<dbReference type="Gene3D" id="3.40.50.150">
    <property type="entry name" value="Vaccinia Virus protein VP39"/>
    <property type="match status" value="1"/>
</dbReference>
<dbReference type="PANTHER" id="PTHR33677">
    <property type="entry name" value="TRANSCRIPTIONAL REPRESSOR FRMR-RELATED"/>
    <property type="match status" value="1"/>
</dbReference>
<dbReference type="AlphaFoldDB" id="A0A848BMY9"/>
<dbReference type="EMBL" id="JABAFG010000001">
    <property type="protein sequence ID" value="NME27122.1"/>
    <property type="molecule type" value="Genomic_DNA"/>
</dbReference>
<protein>
    <submittedName>
        <fullName evidence="3">Metal-sensing transcriptional repressor</fullName>
    </submittedName>
</protein>
<evidence type="ECO:0000313" key="4">
    <source>
        <dbReference type="Proteomes" id="UP000591071"/>
    </source>
</evidence>
<feature type="domain" description="Methyltransferase" evidence="2">
    <location>
        <begin position="41"/>
        <end position="136"/>
    </location>
</feature>
<dbReference type="GO" id="GO:0046872">
    <property type="term" value="F:metal ion binding"/>
    <property type="evidence" value="ECO:0007669"/>
    <property type="project" value="InterPro"/>
</dbReference>
<evidence type="ECO:0000259" key="2">
    <source>
        <dbReference type="Pfam" id="PF13649"/>
    </source>
</evidence>
<evidence type="ECO:0000313" key="3">
    <source>
        <dbReference type="EMBL" id="NME27122.1"/>
    </source>
</evidence>
<feature type="region of interest" description="Disordered" evidence="1">
    <location>
        <begin position="211"/>
        <end position="232"/>
    </location>
</feature>
<comment type="caution">
    <text evidence="3">The sequence shown here is derived from an EMBL/GenBank/DDBJ whole genome shotgun (WGS) entry which is preliminary data.</text>
</comment>
<dbReference type="RefSeq" id="WP_075581837.1">
    <property type="nucleotide sequence ID" value="NZ_JABAFG010000001.1"/>
</dbReference>
<gene>
    <name evidence="3" type="ORF">HF872_00570</name>
</gene>
<reference evidence="3 4" key="1">
    <citation type="submission" date="2020-04" db="EMBL/GenBank/DDBJ databases">
        <authorList>
            <person name="Hitch T.C.A."/>
            <person name="Wylensek D."/>
            <person name="Clavel T."/>
        </authorList>
    </citation>
    <scope>NUCLEOTIDE SEQUENCE [LARGE SCALE GENOMIC DNA]</scope>
    <source>
        <strain evidence="3 4">Oil-RF-744-FAT-WT-6-1</strain>
    </source>
</reference>
<dbReference type="Proteomes" id="UP000591071">
    <property type="component" value="Unassembled WGS sequence"/>
</dbReference>
<dbReference type="InterPro" id="IPR041698">
    <property type="entry name" value="Methyltransf_25"/>
</dbReference>
<dbReference type="InterPro" id="IPR003735">
    <property type="entry name" value="Metal_Tscrpt_repr"/>
</dbReference>